<keyword evidence="2" id="KW-1185">Reference proteome</keyword>
<sequence>MICDMHYKMSNLISNQRAASRGSETPTQGCNVVATSTPDLDTTGVPPVMPLRPTVSTAAASSTSSMMHHVPSAR</sequence>
<comment type="caution">
    <text evidence="1">The sequence shown here is derived from an EMBL/GenBank/DDBJ whole genome shotgun (WGS) entry which is preliminary data.</text>
</comment>
<accession>A0A540MPU3</accession>
<name>A0A540MPU3_MALBA</name>
<dbReference type="EMBL" id="VIEB01000206">
    <property type="protein sequence ID" value="TQE00816.1"/>
    <property type="molecule type" value="Genomic_DNA"/>
</dbReference>
<reference evidence="1 2" key="1">
    <citation type="journal article" date="2019" name="G3 (Bethesda)">
        <title>Sequencing of a Wild Apple (Malus baccata) Genome Unravels the Differences Between Cultivated and Wild Apple Species Regarding Disease Resistance and Cold Tolerance.</title>
        <authorList>
            <person name="Chen X."/>
        </authorList>
    </citation>
    <scope>NUCLEOTIDE SEQUENCE [LARGE SCALE GENOMIC DNA]</scope>
    <source>
        <strain evidence="2">cv. Shandingzi</strain>
        <tissue evidence="1">Leaves</tissue>
    </source>
</reference>
<dbReference type="AlphaFoldDB" id="A0A540MPU3"/>
<evidence type="ECO:0000313" key="2">
    <source>
        <dbReference type="Proteomes" id="UP000315295"/>
    </source>
</evidence>
<protein>
    <submittedName>
        <fullName evidence="1">Uncharacterized protein</fullName>
    </submittedName>
</protein>
<proteinExistence type="predicted"/>
<gene>
    <name evidence="1" type="ORF">C1H46_013611</name>
</gene>
<organism evidence="1 2">
    <name type="scientific">Malus baccata</name>
    <name type="common">Siberian crab apple</name>
    <name type="synonym">Pyrus baccata</name>
    <dbReference type="NCBI Taxonomy" id="106549"/>
    <lineage>
        <taxon>Eukaryota</taxon>
        <taxon>Viridiplantae</taxon>
        <taxon>Streptophyta</taxon>
        <taxon>Embryophyta</taxon>
        <taxon>Tracheophyta</taxon>
        <taxon>Spermatophyta</taxon>
        <taxon>Magnoliopsida</taxon>
        <taxon>eudicotyledons</taxon>
        <taxon>Gunneridae</taxon>
        <taxon>Pentapetalae</taxon>
        <taxon>rosids</taxon>
        <taxon>fabids</taxon>
        <taxon>Rosales</taxon>
        <taxon>Rosaceae</taxon>
        <taxon>Amygdaloideae</taxon>
        <taxon>Maleae</taxon>
        <taxon>Malus</taxon>
    </lineage>
</organism>
<evidence type="ECO:0000313" key="1">
    <source>
        <dbReference type="EMBL" id="TQE00816.1"/>
    </source>
</evidence>
<dbReference type="Proteomes" id="UP000315295">
    <property type="component" value="Unassembled WGS sequence"/>
</dbReference>